<keyword evidence="1" id="KW-1133">Transmembrane helix</keyword>
<evidence type="ECO:0000256" key="1">
    <source>
        <dbReference type="SAM" id="Phobius"/>
    </source>
</evidence>
<dbReference type="InterPro" id="IPR046499">
    <property type="entry name" value="DUF6677"/>
</dbReference>
<keyword evidence="1" id="KW-0812">Transmembrane</keyword>
<gene>
    <name evidence="3" type="ORF">5H12_26</name>
</gene>
<evidence type="ECO:0000313" key="3">
    <source>
        <dbReference type="EMBL" id="ABX10588.1"/>
    </source>
</evidence>
<accession>A9LGR7</accession>
<keyword evidence="1" id="KW-0472">Membrane</keyword>
<reference evidence="3" key="1">
    <citation type="journal article" date="2007" name="ISME J.">
        <title>Fosmids of novel marine Planctomycetes from the Namibian and Oregon coast upwelling systems and their cross-comparison with planctomycete genomes.</title>
        <authorList>
            <person name="Woebken D."/>
            <person name="Teeling H."/>
            <person name="Wecker P."/>
            <person name="Dumitriu A."/>
            <person name="Kostadinov I."/>
            <person name="DeLong E.F."/>
            <person name="Amann R."/>
            <person name="Gloeckner F.O."/>
        </authorList>
    </citation>
    <scope>NUCLEOTIDE SEQUENCE</scope>
</reference>
<protein>
    <submittedName>
        <fullName evidence="3">Hypothetical membrane protein</fullName>
    </submittedName>
</protein>
<evidence type="ECO:0000259" key="2">
    <source>
        <dbReference type="Pfam" id="PF20382"/>
    </source>
</evidence>
<dbReference type="Pfam" id="PF20382">
    <property type="entry name" value="DUF6677"/>
    <property type="match status" value="1"/>
</dbReference>
<proteinExistence type="predicted"/>
<sequence>MRDPYWAAFLAWLWPGAGHFYQRRYGKGFLFMICILSIFIFGMCLGRGRVVYASFDRGDFRWQYVCQLSAGLVALPAIVQAIKTKDGGDPFFILCQRYPEGSGMGKSFTKIPPDIVDSGMGMPKNTYKDGFMAPPAGPIDQNEVDVLGMWHFEMEHMFEMGTLYCVIAGLLNLLAIYDAFTGPAIMTAEQKEKAEAKKKKKSSTSNDI</sequence>
<dbReference type="AlphaFoldDB" id="A9LGR7"/>
<feature type="transmembrane region" description="Helical" evidence="1">
    <location>
        <begin position="62"/>
        <end position="82"/>
    </location>
</feature>
<dbReference type="EMBL" id="EF591884">
    <property type="protein sequence ID" value="ABX10588.1"/>
    <property type="molecule type" value="Genomic_DNA"/>
</dbReference>
<organism evidence="3">
    <name type="scientific">uncultured planctomycete 5H12</name>
    <dbReference type="NCBI Taxonomy" id="455067"/>
    <lineage>
        <taxon>Bacteria</taxon>
        <taxon>Pseudomonadati</taxon>
        <taxon>Planctomycetota</taxon>
        <taxon>Planctomycetia</taxon>
        <taxon>Planctomycetales</taxon>
        <taxon>environmental samples</taxon>
    </lineage>
</organism>
<name>A9LGR7_9BACT</name>
<feature type="transmembrane region" description="Helical" evidence="1">
    <location>
        <begin position="28"/>
        <end position="50"/>
    </location>
</feature>
<feature type="domain" description="DUF6677" evidence="2">
    <location>
        <begin position="7"/>
        <end position="191"/>
    </location>
</feature>
<feature type="transmembrane region" description="Helical" evidence="1">
    <location>
        <begin position="161"/>
        <end position="180"/>
    </location>
</feature>